<feature type="transmembrane region" description="Helical" evidence="2">
    <location>
        <begin position="62"/>
        <end position="79"/>
    </location>
</feature>
<protein>
    <submittedName>
        <fullName evidence="3">Uncharacterized protein</fullName>
    </submittedName>
</protein>
<comment type="caution">
    <text evidence="3">The sequence shown here is derived from an EMBL/GenBank/DDBJ whole genome shotgun (WGS) entry which is preliminary data.</text>
</comment>
<evidence type="ECO:0000256" key="2">
    <source>
        <dbReference type="SAM" id="Phobius"/>
    </source>
</evidence>
<gene>
    <name evidence="3" type="ORF">BDW59DRAFT_145464</name>
</gene>
<feature type="region of interest" description="Disordered" evidence="1">
    <location>
        <begin position="125"/>
        <end position="542"/>
    </location>
</feature>
<feature type="compositionally biased region" description="Low complexity" evidence="1">
    <location>
        <begin position="475"/>
        <end position="485"/>
    </location>
</feature>
<feature type="compositionally biased region" description="Low complexity" evidence="1">
    <location>
        <begin position="505"/>
        <end position="523"/>
    </location>
</feature>
<feature type="region of interest" description="Disordered" evidence="1">
    <location>
        <begin position="1"/>
        <end position="25"/>
    </location>
</feature>
<feature type="transmembrane region" description="Helical" evidence="2">
    <location>
        <begin position="85"/>
        <end position="115"/>
    </location>
</feature>
<proteinExistence type="predicted"/>
<evidence type="ECO:0000313" key="4">
    <source>
        <dbReference type="Proteomes" id="UP001610335"/>
    </source>
</evidence>
<evidence type="ECO:0000256" key="1">
    <source>
        <dbReference type="SAM" id="MobiDB-lite"/>
    </source>
</evidence>
<keyword evidence="2" id="KW-0812">Transmembrane</keyword>
<organism evidence="3 4">
    <name type="scientific">Aspergillus cavernicola</name>
    <dbReference type="NCBI Taxonomy" id="176166"/>
    <lineage>
        <taxon>Eukaryota</taxon>
        <taxon>Fungi</taxon>
        <taxon>Dikarya</taxon>
        <taxon>Ascomycota</taxon>
        <taxon>Pezizomycotina</taxon>
        <taxon>Eurotiomycetes</taxon>
        <taxon>Eurotiomycetidae</taxon>
        <taxon>Eurotiales</taxon>
        <taxon>Aspergillaceae</taxon>
        <taxon>Aspergillus</taxon>
        <taxon>Aspergillus subgen. Nidulantes</taxon>
    </lineage>
</organism>
<dbReference type="Proteomes" id="UP001610335">
    <property type="component" value="Unassembled WGS sequence"/>
</dbReference>
<feature type="compositionally biased region" description="Pro residues" evidence="1">
    <location>
        <begin position="201"/>
        <end position="225"/>
    </location>
</feature>
<feature type="compositionally biased region" description="Basic and acidic residues" evidence="1">
    <location>
        <begin position="430"/>
        <end position="444"/>
    </location>
</feature>
<sequence>MDGPPPPPPPPPHGEKPNTTHGEYRKSSDLPQGNYDIFVIPPHSAGSGFLYLPSLQCQRNSFLAGSACMLVAVYLWTTFSPVVRLWYVTTVASGGGTGIAVLAVGVVGIAGWAFGNYQAGNWSSRQGRPGPGFGPNWFGSGGPGASGAGNTGNGGANHARGGGFGGQAGGPHQQGNYGGNFAGGPPPGNQYSGNQYRANNDPPPQTTPGPNPNTGPDPGPPPAPDPGAGRGSNPGGPSAKTADPGPQSESKPHTAEDWEKAREETRRKEELRRKMEEFKRKREAEAREKERQREREKMEKELRERREQLEREMATAREAAAREARLQAEKEAAEHRARLEREAAEARAKAEREAAAARQSEAEARARIEREAAEARAKAEREAAEARARAERLEAAARARAEKEAAEKEAAAKAAAKKEADAKFAALKEAAAKKYAEKKARDAQEAAAAKEAAAAASKVSSASAPPRTPSPKKPAAPQSKASAPAADDDAYTFRPYDRPRRPYGSATQSSVYSESSYAPSQSTARTTPPPSQPHRSTYETKDPDKIVIRAVYAFNQAMLRTPVAQLVSGQGLVTEGLVLRITTEGLFIDDDVRGVPQREWDVKAWTMKLVEVWCPQVGPPKPNAQNQAFFRRTTNTPTPEESDAYLANFLKVCKNTCRLASPAFPSRNSTTDSKDAPPCGGLHVLRATIRDQEGRRYLFILQETEGWKVALGLQRLRKGSQVRALGVCGMALAETRSILSVLDH</sequence>
<name>A0ABR4IEA2_9EURO</name>
<feature type="compositionally biased region" description="Basic and acidic residues" evidence="1">
    <location>
        <begin position="13"/>
        <end position="25"/>
    </location>
</feature>
<dbReference type="EMBL" id="JBFXLS010000032">
    <property type="protein sequence ID" value="KAL2826075.1"/>
    <property type="molecule type" value="Genomic_DNA"/>
</dbReference>
<keyword evidence="4" id="KW-1185">Reference proteome</keyword>
<accession>A0ABR4IEA2</accession>
<feature type="compositionally biased region" description="Gly residues" evidence="1">
    <location>
        <begin position="129"/>
        <end position="169"/>
    </location>
</feature>
<evidence type="ECO:0000313" key="3">
    <source>
        <dbReference type="EMBL" id="KAL2826075.1"/>
    </source>
</evidence>
<keyword evidence="2" id="KW-0472">Membrane</keyword>
<dbReference type="PANTHER" id="PTHR38709:SF1">
    <property type="entry name" value="DREBRIN"/>
    <property type="match status" value="1"/>
</dbReference>
<reference evidence="3 4" key="1">
    <citation type="submission" date="2024-07" db="EMBL/GenBank/DDBJ databases">
        <title>Section-level genome sequencing and comparative genomics of Aspergillus sections Usti and Cavernicolus.</title>
        <authorList>
            <consortium name="Lawrence Berkeley National Laboratory"/>
            <person name="Nybo J.L."/>
            <person name="Vesth T.C."/>
            <person name="Theobald S."/>
            <person name="Frisvad J.C."/>
            <person name="Larsen T.O."/>
            <person name="Kjaerboelling I."/>
            <person name="Rothschild-Mancinelli K."/>
            <person name="Lyhne E.K."/>
            <person name="Kogle M.E."/>
            <person name="Barry K."/>
            <person name="Clum A."/>
            <person name="Na H."/>
            <person name="Ledsgaard L."/>
            <person name="Lin J."/>
            <person name="Lipzen A."/>
            <person name="Kuo A."/>
            <person name="Riley R."/>
            <person name="Mondo S."/>
            <person name="LaButti K."/>
            <person name="Haridas S."/>
            <person name="Pangalinan J."/>
            <person name="Salamov A.A."/>
            <person name="Simmons B.A."/>
            <person name="Magnuson J.K."/>
            <person name="Chen J."/>
            <person name="Drula E."/>
            <person name="Henrissat B."/>
            <person name="Wiebenga A."/>
            <person name="Lubbers R.J."/>
            <person name="Gomes A.C."/>
            <person name="Makela M.R."/>
            <person name="Stajich J."/>
            <person name="Grigoriev I.V."/>
            <person name="Mortensen U.H."/>
            <person name="De vries R.P."/>
            <person name="Baker S.E."/>
            <person name="Andersen M.R."/>
        </authorList>
    </citation>
    <scope>NUCLEOTIDE SEQUENCE [LARGE SCALE GENOMIC DNA]</scope>
    <source>
        <strain evidence="3 4">CBS 600.67</strain>
    </source>
</reference>
<feature type="compositionally biased region" description="Basic and acidic residues" evidence="1">
    <location>
        <begin position="250"/>
        <end position="422"/>
    </location>
</feature>
<dbReference type="PANTHER" id="PTHR38709">
    <property type="entry name" value="SI:CH73-193C12.2-RELATED"/>
    <property type="match status" value="1"/>
</dbReference>
<keyword evidence="2" id="KW-1133">Transmembrane helix</keyword>
<feature type="compositionally biased region" description="Pro residues" evidence="1">
    <location>
        <begin position="1"/>
        <end position="12"/>
    </location>
</feature>
<feature type="compositionally biased region" description="Low complexity" evidence="1">
    <location>
        <begin position="445"/>
        <end position="465"/>
    </location>
</feature>